<keyword evidence="3 7" id="KW-0288">FMN</keyword>
<feature type="binding site" evidence="7">
    <location>
        <position position="321"/>
    </location>
    <ligand>
        <name>FMN</name>
        <dbReference type="ChEBI" id="CHEBI:58210"/>
    </ligand>
</feature>
<organism evidence="10 11">
    <name type="scientific">Ramlibacter agri</name>
    <dbReference type="NCBI Taxonomy" id="2728837"/>
    <lineage>
        <taxon>Bacteria</taxon>
        <taxon>Pseudomonadati</taxon>
        <taxon>Pseudomonadota</taxon>
        <taxon>Betaproteobacteria</taxon>
        <taxon>Burkholderiales</taxon>
        <taxon>Comamonadaceae</taxon>
        <taxon>Ramlibacter</taxon>
    </lineage>
</organism>
<dbReference type="PROSITE" id="PS51349">
    <property type="entry name" value="FMN_HYDROXY_ACID_DH_2"/>
    <property type="match status" value="1"/>
</dbReference>
<feature type="binding site" evidence="7">
    <location>
        <position position="196"/>
    </location>
    <ligand>
        <name>FMN</name>
        <dbReference type="ChEBI" id="CHEBI:58210"/>
    </ligand>
</feature>
<keyword evidence="11" id="KW-1185">Reference proteome</keyword>
<dbReference type="GO" id="GO:0005886">
    <property type="term" value="C:plasma membrane"/>
    <property type="evidence" value="ECO:0007669"/>
    <property type="project" value="TreeGrafter"/>
</dbReference>
<evidence type="ECO:0000256" key="3">
    <source>
        <dbReference type="ARBA" id="ARBA00022643"/>
    </source>
</evidence>
<gene>
    <name evidence="10" type="ORF">HHL11_12870</name>
</gene>
<feature type="binding site" evidence="7">
    <location>
        <position position="224"/>
    </location>
    <ligand>
        <name>FMN</name>
        <dbReference type="ChEBI" id="CHEBI:58210"/>
    </ligand>
</feature>
<comment type="cofactor">
    <cofactor evidence="1">
        <name>FMN</name>
        <dbReference type="ChEBI" id="CHEBI:58210"/>
    </cofactor>
</comment>
<feature type="domain" description="FMN hydroxy acid dehydrogenase" evidence="9">
    <location>
        <begin position="67"/>
        <end position="450"/>
    </location>
</feature>
<dbReference type="InterPro" id="IPR000262">
    <property type="entry name" value="FMN-dep_DH"/>
</dbReference>
<feature type="active site" description="Proton acceptor" evidence="6">
    <location>
        <position position="345"/>
    </location>
</feature>
<sequence>MPSAPWKQPGQGAVSECDARYVSARSRCPRHCPTRPPPRPRDTRKVTHRSSVAQLDGSPRRRYYTGSNLQRAVTVEDLRAMAHRRLPRFVLEYLEGGAEEEASLRAERAAYARWRFTPRQLVDVSQRTLQADVLGKPAPMPLAIAPTGLNGLFRRHGDLELAQAAARFGVPFAQSTMSNDRLEEIARIPGLRHWWQLYVFGGDEVWQELLRRADAAGCEALLLTTNAQIFGNREWSTRAQATRTMPTVSTAANAALHPRWLASTLWPHGLPGFPNVVDFIPKDHRGFFQTAFWIRDHQPQSLSWQDVERIRQRWKRPLLVKGILQLDDVRRALDAGVDGVVLGSHGGRQLDWTVSALDLVAAARQITQGRIALHVTGGLRRGTDLLKAIALGADTVLAGRAPLYGLCAAGTEGVLRALEILHQEAHDALGLLGARSCGELGPEFLAGPFDDTVAARAVL</sequence>
<dbReference type="GO" id="GO:0010181">
    <property type="term" value="F:FMN binding"/>
    <property type="evidence" value="ECO:0007669"/>
    <property type="project" value="InterPro"/>
</dbReference>
<comment type="caution">
    <text evidence="10">The sequence shown here is derived from an EMBL/GenBank/DDBJ whole genome shotgun (WGS) entry which is preliminary data.</text>
</comment>
<feature type="binding site" evidence="7">
    <location>
        <position position="233"/>
    </location>
    <ligand>
        <name>glyoxylate</name>
        <dbReference type="ChEBI" id="CHEBI:36655"/>
    </ligand>
</feature>
<feature type="binding site" evidence="7">
    <location>
        <position position="345"/>
    </location>
    <ligand>
        <name>glyoxylate</name>
        <dbReference type="ChEBI" id="CHEBI:36655"/>
    </ligand>
</feature>
<dbReference type="SUPFAM" id="SSF51395">
    <property type="entry name" value="FMN-linked oxidoreductases"/>
    <property type="match status" value="1"/>
</dbReference>
<dbReference type="PANTHER" id="PTHR10578">
    <property type="entry name" value="S -2-HYDROXY-ACID OXIDASE-RELATED"/>
    <property type="match status" value="1"/>
</dbReference>
<dbReference type="Proteomes" id="UP000541185">
    <property type="component" value="Unassembled WGS sequence"/>
</dbReference>
<name>A0A848H5U7_9BURK</name>
<evidence type="ECO:0000313" key="10">
    <source>
        <dbReference type="EMBL" id="NML44650.1"/>
    </source>
</evidence>
<evidence type="ECO:0000259" key="9">
    <source>
        <dbReference type="PROSITE" id="PS51349"/>
    </source>
</evidence>
<dbReference type="InterPro" id="IPR012133">
    <property type="entry name" value="Alpha-hydoxy_acid_DH_FMN"/>
</dbReference>
<dbReference type="GO" id="GO:0009060">
    <property type="term" value="P:aerobic respiration"/>
    <property type="evidence" value="ECO:0007669"/>
    <property type="project" value="TreeGrafter"/>
</dbReference>
<dbReference type="PANTHER" id="PTHR10578:SF107">
    <property type="entry name" value="2-HYDROXYACID OXIDASE 1"/>
    <property type="match status" value="1"/>
</dbReference>
<dbReference type="CDD" id="cd02809">
    <property type="entry name" value="alpha_hydroxyacid_oxid_FMN"/>
    <property type="match status" value="1"/>
</dbReference>
<dbReference type="Pfam" id="PF01070">
    <property type="entry name" value="FMN_dh"/>
    <property type="match status" value="1"/>
</dbReference>
<feature type="binding site" evidence="7">
    <location>
        <begin position="399"/>
        <end position="400"/>
    </location>
    <ligand>
        <name>FMN</name>
        <dbReference type="ChEBI" id="CHEBI:58210"/>
    </ligand>
</feature>
<accession>A0A848H5U7</accession>
<feature type="binding site" evidence="7">
    <location>
        <begin position="146"/>
        <end position="148"/>
    </location>
    <ligand>
        <name>FMN</name>
        <dbReference type="ChEBI" id="CHEBI:58210"/>
    </ligand>
</feature>
<comment type="similarity">
    <text evidence="5">Belongs to the FMN-dependent alpha-hydroxy acid dehydrogenase family.</text>
</comment>
<dbReference type="PIRSF" id="PIRSF000138">
    <property type="entry name" value="Al-hdrx_acd_dh"/>
    <property type="match status" value="1"/>
</dbReference>
<evidence type="ECO:0000256" key="7">
    <source>
        <dbReference type="PIRSR" id="PIRSR000138-2"/>
    </source>
</evidence>
<feature type="binding site" evidence="7">
    <location>
        <position position="348"/>
    </location>
    <ligand>
        <name>glyoxylate</name>
        <dbReference type="ChEBI" id="CHEBI:36655"/>
    </ligand>
</feature>
<dbReference type="AlphaFoldDB" id="A0A848H5U7"/>
<dbReference type="InterPro" id="IPR013785">
    <property type="entry name" value="Aldolase_TIM"/>
</dbReference>
<dbReference type="Gene3D" id="3.20.20.70">
    <property type="entry name" value="Aldolase class I"/>
    <property type="match status" value="1"/>
</dbReference>
<dbReference type="GO" id="GO:0004459">
    <property type="term" value="F:L-lactate dehydrogenase (NAD+) activity"/>
    <property type="evidence" value="ECO:0007669"/>
    <property type="project" value="TreeGrafter"/>
</dbReference>
<proteinExistence type="inferred from homology"/>
<evidence type="ECO:0000313" key="11">
    <source>
        <dbReference type="Proteomes" id="UP000541185"/>
    </source>
</evidence>
<evidence type="ECO:0000256" key="8">
    <source>
        <dbReference type="SAM" id="MobiDB-lite"/>
    </source>
</evidence>
<evidence type="ECO:0000256" key="2">
    <source>
        <dbReference type="ARBA" id="ARBA00022630"/>
    </source>
</evidence>
<reference evidence="10 11" key="1">
    <citation type="submission" date="2020-04" db="EMBL/GenBank/DDBJ databases">
        <title>Ramlibacter sp. G-1-2-2 isolated from soil.</title>
        <authorList>
            <person name="Dahal R.H."/>
        </authorList>
    </citation>
    <scope>NUCLEOTIDE SEQUENCE [LARGE SCALE GENOMIC DNA]</scope>
    <source>
        <strain evidence="10 11">G-1-2-2</strain>
    </source>
</reference>
<evidence type="ECO:0000256" key="5">
    <source>
        <dbReference type="ARBA" id="ARBA00024042"/>
    </source>
</evidence>
<evidence type="ECO:0000256" key="4">
    <source>
        <dbReference type="ARBA" id="ARBA00023002"/>
    </source>
</evidence>
<evidence type="ECO:0000256" key="6">
    <source>
        <dbReference type="PIRSR" id="PIRSR000138-1"/>
    </source>
</evidence>
<protein>
    <submittedName>
        <fullName evidence="10">Alpha-hydroxy-acid oxidizing protein</fullName>
    </submittedName>
</protein>
<keyword evidence="2 7" id="KW-0285">Flavoprotein</keyword>
<evidence type="ECO:0000256" key="1">
    <source>
        <dbReference type="ARBA" id="ARBA00001917"/>
    </source>
</evidence>
<feature type="binding site" evidence="7">
    <location>
        <position position="175"/>
    </location>
    <ligand>
        <name>FMN</name>
        <dbReference type="ChEBI" id="CHEBI:58210"/>
    </ligand>
</feature>
<feature type="binding site" evidence="7">
    <location>
        <position position="198"/>
    </location>
    <ligand>
        <name>glyoxylate</name>
        <dbReference type="ChEBI" id="CHEBI:36655"/>
    </ligand>
</feature>
<feature type="region of interest" description="Disordered" evidence="8">
    <location>
        <begin position="28"/>
        <end position="61"/>
    </location>
</feature>
<feature type="binding site" evidence="7">
    <location>
        <position position="93"/>
    </location>
    <ligand>
        <name>glyoxylate</name>
        <dbReference type="ChEBI" id="CHEBI:36655"/>
    </ligand>
</feature>
<dbReference type="InterPro" id="IPR037396">
    <property type="entry name" value="FMN_HAD"/>
</dbReference>
<keyword evidence="4" id="KW-0560">Oxidoreductase</keyword>
<dbReference type="EMBL" id="JABBFX010000001">
    <property type="protein sequence ID" value="NML44650.1"/>
    <property type="molecule type" value="Genomic_DNA"/>
</dbReference>